<evidence type="ECO:0000259" key="4">
    <source>
        <dbReference type="PROSITE" id="PS51379"/>
    </source>
</evidence>
<evidence type="ECO:0000256" key="2">
    <source>
        <dbReference type="ARBA" id="ARBA00023004"/>
    </source>
</evidence>
<dbReference type="InterPro" id="IPR036105">
    <property type="entry name" value="DiNase_FeMo-co_biosyn_sf"/>
</dbReference>
<dbReference type="SUPFAM" id="SSF52540">
    <property type="entry name" value="P-loop containing nucleoside triphosphate hydrolases"/>
    <property type="match status" value="1"/>
</dbReference>
<keyword evidence="6" id="KW-1185">Reference proteome</keyword>
<organism evidence="5 6">
    <name type="scientific">Caminicella sporogenes DSM 14501</name>
    <dbReference type="NCBI Taxonomy" id="1121266"/>
    <lineage>
        <taxon>Bacteria</taxon>
        <taxon>Bacillati</taxon>
        <taxon>Bacillota</taxon>
        <taxon>Clostridia</taxon>
        <taxon>Peptostreptococcales</taxon>
        <taxon>Caminicellaceae</taxon>
        <taxon>Caminicella</taxon>
    </lineage>
</organism>
<dbReference type="InterPro" id="IPR027417">
    <property type="entry name" value="P-loop_NTPase"/>
</dbReference>
<sequence length="404" mass="44517">MQVVIISGKGGTGKTTIASSLAYLSENKIKVDCDVDASNLHLILKGKDLEKHDFIGAKVAKINLDKCTRCLKCMEVCRYDAIKDCKVNEMLCEGCGACKIVCEYDAIELKDEITGQTIITETDKGILSRAEMEAGAEGSGKLVTEVRKNAMKYYKENELVILDGSPGIGCAVMASITGCDIALIVTEPTQSGLEDFMRVLATVKYFGVKPIVCINKFDINTEMSSKIEEFCEGEAIEIVGKIPFDEYANKAINELKPIVAYKDSIAGKEIINMWNKIKKLWRLFSMKVAIAKEGNLVSAHFGHCEGFEVYEIENNEIVSKTFVENPGHRPGFLPKYLAERNVNVIISGGMGANAQEIFRRNNIEVIVGASGELENVIKEFIDGKLKTTNSVCHEHKHHDSCGNH</sequence>
<feature type="domain" description="4Fe-4S ferredoxin-type" evidence="4">
    <location>
        <begin position="58"/>
        <end position="82"/>
    </location>
</feature>
<name>A0A1M6P5B4_9FIRM</name>
<dbReference type="Pfam" id="PF00037">
    <property type="entry name" value="Fer4"/>
    <property type="match status" value="1"/>
</dbReference>
<keyword evidence="3" id="KW-0411">Iron-sulfur</keyword>
<dbReference type="InterPro" id="IPR003731">
    <property type="entry name" value="Di-Nase_FeMo-co_biosynth"/>
</dbReference>
<protein>
    <submittedName>
        <fullName evidence="5">MinD superfamily P-loop ATPase, contains an inserted ferredoxin domain</fullName>
    </submittedName>
</protein>
<dbReference type="PROSITE" id="PS00198">
    <property type="entry name" value="4FE4S_FER_1"/>
    <property type="match status" value="1"/>
</dbReference>
<dbReference type="Pfam" id="PF02579">
    <property type="entry name" value="Nitro_FeMo-Co"/>
    <property type="match status" value="1"/>
</dbReference>
<dbReference type="AlphaFoldDB" id="A0A1M6P5B4"/>
<dbReference type="GO" id="GO:0046872">
    <property type="term" value="F:metal ion binding"/>
    <property type="evidence" value="ECO:0007669"/>
    <property type="project" value="UniProtKB-KW"/>
</dbReference>
<accession>A0A1M6P5B4</accession>
<dbReference type="STRING" id="1121266.SAMN02745883_01112"/>
<dbReference type="Gene3D" id="3.30.420.130">
    <property type="entry name" value="Dinitrogenase iron-molybdenum cofactor biosynthesis domain"/>
    <property type="match status" value="1"/>
</dbReference>
<gene>
    <name evidence="5" type="ORF">SAMN02745883_01112</name>
</gene>
<dbReference type="PANTHER" id="PTHR43534:SF1">
    <property type="entry name" value="4FE-4S CLUSTER CONTAINING PARA FAMILY ATPASE PROTEIN"/>
    <property type="match status" value="1"/>
</dbReference>
<dbReference type="Proteomes" id="UP000184082">
    <property type="component" value="Unassembled WGS sequence"/>
</dbReference>
<dbReference type="InterPro" id="IPR017900">
    <property type="entry name" value="4Fe4S_Fe_S_CS"/>
</dbReference>
<dbReference type="Pfam" id="PF01656">
    <property type="entry name" value="CbiA"/>
    <property type="match status" value="1"/>
</dbReference>
<dbReference type="EMBL" id="FRAJ01000007">
    <property type="protein sequence ID" value="SHK03134.1"/>
    <property type="molecule type" value="Genomic_DNA"/>
</dbReference>
<evidence type="ECO:0000256" key="3">
    <source>
        <dbReference type="ARBA" id="ARBA00023014"/>
    </source>
</evidence>
<reference evidence="5 6" key="1">
    <citation type="submission" date="2016-11" db="EMBL/GenBank/DDBJ databases">
        <authorList>
            <person name="Jaros S."/>
            <person name="Januszkiewicz K."/>
            <person name="Wedrychowicz H."/>
        </authorList>
    </citation>
    <scope>NUCLEOTIDE SEQUENCE [LARGE SCALE GENOMIC DNA]</scope>
    <source>
        <strain evidence="5 6">DSM 14501</strain>
    </source>
</reference>
<evidence type="ECO:0000313" key="6">
    <source>
        <dbReference type="Proteomes" id="UP000184082"/>
    </source>
</evidence>
<dbReference type="PROSITE" id="PS51379">
    <property type="entry name" value="4FE4S_FER_2"/>
    <property type="match status" value="2"/>
</dbReference>
<dbReference type="RefSeq" id="WP_072966429.1">
    <property type="nucleotide sequence ID" value="NZ_FRAJ01000007.1"/>
</dbReference>
<dbReference type="GO" id="GO:0051536">
    <property type="term" value="F:iron-sulfur cluster binding"/>
    <property type="evidence" value="ECO:0007669"/>
    <property type="project" value="UniProtKB-KW"/>
</dbReference>
<evidence type="ECO:0000256" key="1">
    <source>
        <dbReference type="ARBA" id="ARBA00022723"/>
    </source>
</evidence>
<dbReference type="SUPFAM" id="SSF53146">
    <property type="entry name" value="Nitrogenase accessory factor-like"/>
    <property type="match status" value="1"/>
</dbReference>
<proteinExistence type="predicted"/>
<dbReference type="Gene3D" id="3.40.50.300">
    <property type="entry name" value="P-loop containing nucleotide triphosphate hydrolases"/>
    <property type="match status" value="1"/>
</dbReference>
<dbReference type="InterPro" id="IPR002586">
    <property type="entry name" value="CobQ/CobB/MinD/ParA_Nub-bd_dom"/>
</dbReference>
<dbReference type="Gene3D" id="3.30.70.20">
    <property type="match status" value="1"/>
</dbReference>
<keyword evidence="1" id="KW-0479">Metal-binding</keyword>
<dbReference type="InterPro" id="IPR033913">
    <property type="entry name" value="MTH1175_dom"/>
</dbReference>
<dbReference type="CDD" id="cd00851">
    <property type="entry name" value="MTH1175"/>
    <property type="match status" value="1"/>
</dbReference>
<keyword evidence="2" id="KW-0408">Iron</keyword>
<dbReference type="CDD" id="cd03110">
    <property type="entry name" value="SIMIBI_bact_arch"/>
    <property type="match status" value="1"/>
</dbReference>
<feature type="domain" description="4Fe-4S ferredoxin-type" evidence="4">
    <location>
        <begin position="83"/>
        <end position="112"/>
    </location>
</feature>
<evidence type="ECO:0000313" key="5">
    <source>
        <dbReference type="EMBL" id="SHK03134.1"/>
    </source>
</evidence>
<dbReference type="InterPro" id="IPR017896">
    <property type="entry name" value="4Fe4S_Fe-S-bd"/>
</dbReference>
<dbReference type="PANTHER" id="PTHR43534">
    <property type="entry name" value="MIND SUPERFAMILY P-LOOP ATPASE CONTAINING AN INSERTED FERREDOXIN DOMAIN"/>
    <property type="match status" value="1"/>
</dbReference>